<dbReference type="RefSeq" id="XP_012887110.1">
    <property type="nucleotide sequence ID" value="XM_013031656.1"/>
</dbReference>
<dbReference type="OrthoDB" id="415023at2759"/>
<proteinExistence type="predicted"/>
<accession>A0A1S3GEI7</accession>
<dbReference type="Gene3D" id="3.90.70.80">
    <property type="match status" value="1"/>
</dbReference>
<evidence type="ECO:0000256" key="3">
    <source>
        <dbReference type="ARBA" id="ARBA00022670"/>
    </source>
</evidence>
<evidence type="ECO:0000256" key="5">
    <source>
        <dbReference type="ARBA" id="ARBA00022801"/>
    </source>
</evidence>
<dbReference type="GO" id="GO:0004843">
    <property type="term" value="F:cysteine-type deubiquitinase activity"/>
    <property type="evidence" value="ECO:0007669"/>
    <property type="project" value="UniProtKB-EC"/>
</dbReference>
<evidence type="ECO:0000313" key="9">
    <source>
        <dbReference type="Proteomes" id="UP000081671"/>
    </source>
</evidence>
<dbReference type="EC" id="3.4.19.12" evidence="2"/>
<organism evidence="9 10">
    <name type="scientific">Dipodomys ordii</name>
    <name type="common">Ord's kangaroo rat</name>
    <dbReference type="NCBI Taxonomy" id="10020"/>
    <lineage>
        <taxon>Eukaryota</taxon>
        <taxon>Metazoa</taxon>
        <taxon>Chordata</taxon>
        <taxon>Craniata</taxon>
        <taxon>Vertebrata</taxon>
        <taxon>Euteleostomi</taxon>
        <taxon>Mammalia</taxon>
        <taxon>Eutheria</taxon>
        <taxon>Euarchontoglires</taxon>
        <taxon>Glires</taxon>
        <taxon>Rodentia</taxon>
        <taxon>Castorimorpha</taxon>
        <taxon>Heteromyidae</taxon>
        <taxon>Dipodomyinae</taxon>
        <taxon>Dipodomys</taxon>
    </lineage>
</organism>
<dbReference type="GO" id="GO:0035523">
    <property type="term" value="P:protein K29-linked deubiquitination"/>
    <property type="evidence" value="ECO:0007669"/>
    <property type="project" value="TreeGrafter"/>
</dbReference>
<reference evidence="10" key="1">
    <citation type="submission" date="2025-08" db="UniProtKB">
        <authorList>
            <consortium name="RefSeq"/>
        </authorList>
    </citation>
    <scope>IDENTIFICATION</scope>
    <source>
        <tissue evidence="10">Kidney</tissue>
    </source>
</reference>
<keyword evidence="5" id="KW-0378">Hydrolase</keyword>
<dbReference type="InterPro" id="IPR050704">
    <property type="entry name" value="Peptidase_C85-like"/>
</dbReference>
<dbReference type="InParanoid" id="A0A1S3GEI7"/>
<evidence type="ECO:0000313" key="10">
    <source>
        <dbReference type="RefSeq" id="XP_012887110.1"/>
    </source>
</evidence>
<dbReference type="PANTHER" id="PTHR12419">
    <property type="entry name" value="OTU DOMAIN CONTAINING PROTEIN"/>
    <property type="match status" value="1"/>
</dbReference>
<dbReference type="PROSITE" id="PS50802">
    <property type="entry name" value="OTU"/>
    <property type="match status" value="1"/>
</dbReference>
<dbReference type="AlphaFoldDB" id="A0A1S3GEI7"/>
<dbReference type="FunCoup" id="A0A1S3GEI7">
    <property type="interactions" value="6"/>
</dbReference>
<evidence type="ECO:0000256" key="2">
    <source>
        <dbReference type="ARBA" id="ARBA00012759"/>
    </source>
</evidence>
<dbReference type="GO" id="GO:0035871">
    <property type="term" value="P:protein K11-linked deubiquitination"/>
    <property type="evidence" value="ECO:0007669"/>
    <property type="project" value="TreeGrafter"/>
</dbReference>
<keyword evidence="3" id="KW-0645">Protease</keyword>
<evidence type="ECO:0000256" key="7">
    <source>
        <dbReference type="SAM" id="MobiDB-lite"/>
    </source>
</evidence>
<protein>
    <recommendedName>
        <fullName evidence="2">ubiquitinyl hydrolase 1</fullName>
        <ecNumber evidence="2">3.4.19.12</ecNumber>
    </recommendedName>
</protein>
<feature type="domain" description="OTU" evidence="8">
    <location>
        <begin position="142"/>
        <end position="275"/>
    </location>
</feature>
<evidence type="ECO:0000259" key="8">
    <source>
        <dbReference type="PROSITE" id="PS50802"/>
    </source>
</evidence>
<keyword evidence="9" id="KW-1185">Reference proteome</keyword>
<dbReference type="GO" id="GO:1990167">
    <property type="term" value="P:protein K27-linked deubiquitination"/>
    <property type="evidence" value="ECO:0007669"/>
    <property type="project" value="TreeGrafter"/>
</dbReference>
<comment type="catalytic activity">
    <reaction evidence="1">
        <text>Thiol-dependent hydrolysis of ester, thioester, amide, peptide and isopeptide bonds formed by the C-terminal Gly of ubiquitin (a 76-residue protein attached to proteins as an intracellular targeting signal).</text>
        <dbReference type="EC" id="3.4.19.12"/>
    </reaction>
</comment>
<dbReference type="CDD" id="cd22761">
    <property type="entry name" value="OTU_OTUD6"/>
    <property type="match status" value="1"/>
</dbReference>
<evidence type="ECO:0000256" key="1">
    <source>
        <dbReference type="ARBA" id="ARBA00000707"/>
    </source>
</evidence>
<dbReference type="CTD" id="139562"/>
<dbReference type="GO" id="GO:0006508">
    <property type="term" value="P:proteolysis"/>
    <property type="evidence" value="ECO:0007669"/>
    <property type="project" value="UniProtKB-KW"/>
</dbReference>
<dbReference type="InterPro" id="IPR003323">
    <property type="entry name" value="OTU_dom"/>
</dbReference>
<dbReference type="SUPFAM" id="SSF54001">
    <property type="entry name" value="Cysteine proteinases"/>
    <property type="match status" value="1"/>
</dbReference>
<dbReference type="KEGG" id="dord:105997282"/>
<evidence type="ECO:0000256" key="4">
    <source>
        <dbReference type="ARBA" id="ARBA00022786"/>
    </source>
</evidence>
<keyword evidence="4" id="KW-0833">Ubl conjugation pathway</keyword>
<feature type="region of interest" description="Disordered" evidence="7">
    <location>
        <begin position="1"/>
        <end position="21"/>
    </location>
</feature>
<dbReference type="InterPro" id="IPR049772">
    <property type="entry name" value="OTU_OTUD6"/>
</dbReference>
<feature type="region of interest" description="Disordered" evidence="7">
    <location>
        <begin position="98"/>
        <end position="127"/>
    </location>
</feature>
<dbReference type="PANTHER" id="PTHR12419:SF13">
    <property type="entry name" value="OTU DOMAIN-CONTAINING PROTEIN 6A"/>
    <property type="match status" value="1"/>
</dbReference>
<dbReference type="GO" id="GO:1990168">
    <property type="term" value="P:protein K33-linked deubiquitination"/>
    <property type="evidence" value="ECO:0007669"/>
    <property type="project" value="TreeGrafter"/>
</dbReference>
<name>A0A1S3GEI7_DIPOR</name>
<sequence length="288" mass="33562">MEDPQNNRQRILRRHRRERKELQDQICAMKNTVPKTDRKRRKQMLQDVARLEAELEQRHQQELEKFLPPEDPDVESVTKNLAKINLENQPPRVCRAEKRRERKAALRKERQERVDDSETEHLSNYRRQEEEKVATILGAKNLAMKDIPADGHCMFRAIQDQLPFPVTIDSLRRRTADYMQKHVDDFLPFFTDAEPGDGYTHDDFKTYCDNIVRGSWGGQLELTALSHILQTPIEVVQAESPIIMIGEEYNKKPLTLVYLHHACNFGEHYNSVKPLEAGAVGGIAPRLY</sequence>
<dbReference type="FunFam" id="3.90.70.80:FF:000003">
    <property type="entry name" value="OTU domain-containing protein 6B"/>
    <property type="match status" value="1"/>
</dbReference>
<evidence type="ECO:0000256" key="6">
    <source>
        <dbReference type="ARBA" id="ARBA00022807"/>
    </source>
</evidence>
<gene>
    <name evidence="10" type="primary">Otud6a</name>
</gene>
<dbReference type="Pfam" id="PF02338">
    <property type="entry name" value="OTU"/>
    <property type="match status" value="1"/>
</dbReference>
<keyword evidence="6" id="KW-0788">Thiol protease</keyword>
<dbReference type="Proteomes" id="UP000081671">
    <property type="component" value="Unplaced"/>
</dbReference>
<dbReference type="InterPro" id="IPR038765">
    <property type="entry name" value="Papain-like_cys_pep_sf"/>
</dbReference>
<dbReference type="GeneID" id="105997282"/>